<comment type="caution">
    <text evidence="2">The sequence shown here is derived from an EMBL/GenBank/DDBJ whole genome shotgun (WGS) entry which is preliminary data.</text>
</comment>
<dbReference type="Proteomes" id="UP000178925">
    <property type="component" value="Unassembled WGS sequence"/>
</dbReference>
<keyword evidence="1" id="KW-1133">Transmembrane helix</keyword>
<dbReference type="Pfam" id="PF12666">
    <property type="entry name" value="PrgI"/>
    <property type="match status" value="1"/>
</dbReference>
<keyword evidence="1" id="KW-0812">Transmembrane</keyword>
<evidence type="ECO:0000313" key="3">
    <source>
        <dbReference type="Proteomes" id="UP000178925"/>
    </source>
</evidence>
<protein>
    <recommendedName>
        <fullName evidence="4">PrgI family protein</fullName>
    </recommendedName>
</protein>
<dbReference type="InterPro" id="IPR024414">
    <property type="entry name" value="Uncharacterised_PrgI"/>
</dbReference>
<dbReference type="STRING" id="1797995.A2242_00025"/>
<evidence type="ECO:0000256" key="1">
    <source>
        <dbReference type="SAM" id="Phobius"/>
    </source>
</evidence>
<evidence type="ECO:0000313" key="2">
    <source>
        <dbReference type="EMBL" id="OGF26905.1"/>
    </source>
</evidence>
<name>A0A1F5SJN4_9BACT</name>
<reference evidence="2 3" key="1">
    <citation type="journal article" date="2016" name="Nat. Commun.">
        <title>Thousands of microbial genomes shed light on interconnected biogeochemical processes in an aquifer system.</title>
        <authorList>
            <person name="Anantharaman K."/>
            <person name="Brown C.T."/>
            <person name="Hug L.A."/>
            <person name="Sharon I."/>
            <person name="Castelle C.J."/>
            <person name="Probst A.J."/>
            <person name="Thomas B.C."/>
            <person name="Singh A."/>
            <person name="Wilkins M.J."/>
            <person name="Karaoz U."/>
            <person name="Brodie E.L."/>
            <person name="Williams K.H."/>
            <person name="Hubbard S.S."/>
            <person name="Banfield J.F."/>
        </authorList>
    </citation>
    <scope>NUCLEOTIDE SEQUENCE [LARGE SCALE GENOMIC DNA]</scope>
</reference>
<feature type="transmembrane region" description="Helical" evidence="1">
    <location>
        <begin position="20"/>
        <end position="38"/>
    </location>
</feature>
<evidence type="ECO:0008006" key="4">
    <source>
        <dbReference type="Google" id="ProtNLM"/>
    </source>
</evidence>
<proteinExistence type="predicted"/>
<dbReference type="AlphaFoldDB" id="A0A1F5SJN4"/>
<gene>
    <name evidence="2" type="ORF">A2242_00025</name>
</gene>
<accession>A0A1F5SJN4</accession>
<sequence>MQQFTVPQFIDVEDKVFGPITVRQFVIILVCFLCSALAYKLADFALFLTLAFGFFIIGGIVAFLRINGRPFHYFVLNAIQTFKKPKIRVWNNRLSKTEKEMRGVETLEIKQVARLQRKPLYARSKLAEVSLIVDTGGVYQGGDTDIEMTPNH</sequence>
<dbReference type="EMBL" id="MFGC01000031">
    <property type="protein sequence ID" value="OGF26905.1"/>
    <property type="molecule type" value="Genomic_DNA"/>
</dbReference>
<feature type="transmembrane region" description="Helical" evidence="1">
    <location>
        <begin position="44"/>
        <end position="64"/>
    </location>
</feature>
<keyword evidence="1" id="KW-0472">Membrane</keyword>
<organism evidence="2 3">
    <name type="scientific">Candidatus Falkowbacteria bacterium RIFOXYA2_FULL_47_9</name>
    <dbReference type="NCBI Taxonomy" id="1797995"/>
    <lineage>
        <taxon>Bacteria</taxon>
        <taxon>Candidatus Falkowiibacteriota</taxon>
    </lineage>
</organism>